<dbReference type="AlphaFoldDB" id="A0A0R2NZX4"/>
<comment type="subcellular location">
    <subcellularLocation>
        <location evidence="6">Cytoplasm</location>
    </subcellularLocation>
</comment>
<sequence length="253" mass="27308">MSGHSKWATIKRKKALIDSKRSRAFAKYIKAIEVSARNGGADPDGNPTLYDAITKAKKNSVPSDNIERALKRAVGEGQSQAQWENIIYEGYGPGGVALLIECLSDNRNRAASEVRVAITRNGGTMADPGSVSYMFERKGVVIVKKRQGEKVIAEELLLDAALEHGLTEVSDLGESFELISAATDLVPVRQALQVAGIDYESADVSFLPSISIPIGADDARALFELIEAIEECDDVQNVYGNFDVSDEVMASLS</sequence>
<evidence type="ECO:0000259" key="8">
    <source>
        <dbReference type="Pfam" id="PF20772"/>
    </source>
</evidence>
<comment type="caution">
    <text evidence="9">The sequence shown here is derived from an EMBL/GenBank/DDBJ whole genome shotgun (WGS) entry which is preliminary data.</text>
</comment>
<keyword evidence="2 6" id="KW-0963">Cytoplasm</keyword>
<dbReference type="NCBIfam" id="TIGR01033">
    <property type="entry name" value="YebC/PmpR family DNA-binding transcriptional regulator"/>
    <property type="match status" value="1"/>
</dbReference>
<dbReference type="GO" id="GO:0006355">
    <property type="term" value="P:regulation of DNA-templated transcription"/>
    <property type="evidence" value="ECO:0007669"/>
    <property type="project" value="UniProtKB-UniRule"/>
</dbReference>
<dbReference type="SUPFAM" id="SSF75625">
    <property type="entry name" value="YebC-like"/>
    <property type="match status" value="1"/>
</dbReference>
<organism evidence="9 10">
    <name type="scientific">Actinobacteria bacterium BACL2 MAG-120802-bin41</name>
    <dbReference type="NCBI Taxonomy" id="1655568"/>
    <lineage>
        <taxon>Bacteria</taxon>
        <taxon>Bacillati</taxon>
        <taxon>Actinomycetota</taxon>
        <taxon>Actinomycetes</taxon>
        <taxon>Actinomycetes incertae sedis</taxon>
        <taxon>ac1 cluster</taxon>
    </lineage>
</organism>
<protein>
    <recommendedName>
        <fullName evidence="6">Probable transcriptional regulatory protein ABR60_01860</fullName>
    </recommendedName>
</protein>
<evidence type="ECO:0000313" key="9">
    <source>
        <dbReference type="EMBL" id="KRO28314.1"/>
    </source>
</evidence>
<dbReference type="NCBIfam" id="NF001030">
    <property type="entry name" value="PRK00110.1"/>
    <property type="match status" value="1"/>
</dbReference>
<accession>A0A0R2NZX4</accession>
<evidence type="ECO:0000313" key="10">
    <source>
        <dbReference type="Proteomes" id="UP000053941"/>
    </source>
</evidence>
<evidence type="ECO:0000259" key="7">
    <source>
        <dbReference type="Pfam" id="PF01709"/>
    </source>
</evidence>
<keyword evidence="3 6" id="KW-0805">Transcription regulation</keyword>
<dbReference type="InterPro" id="IPR002876">
    <property type="entry name" value="Transcrip_reg_TACO1-like"/>
</dbReference>
<dbReference type="Gene3D" id="1.10.10.200">
    <property type="match status" value="1"/>
</dbReference>
<dbReference type="FunFam" id="1.10.10.200:FF:000002">
    <property type="entry name" value="Probable transcriptional regulatory protein CLM62_37755"/>
    <property type="match status" value="1"/>
</dbReference>
<dbReference type="Gene3D" id="3.30.70.980">
    <property type="match status" value="2"/>
</dbReference>
<dbReference type="Pfam" id="PF01709">
    <property type="entry name" value="Transcrip_reg"/>
    <property type="match status" value="1"/>
</dbReference>
<dbReference type="InterPro" id="IPR048300">
    <property type="entry name" value="TACO1_YebC-like_2nd/3rd_dom"/>
</dbReference>
<dbReference type="GO" id="GO:0005829">
    <property type="term" value="C:cytosol"/>
    <property type="evidence" value="ECO:0007669"/>
    <property type="project" value="TreeGrafter"/>
</dbReference>
<dbReference type="HAMAP" id="MF_00693">
    <property type="entry name" value="Transcrip_reg_TACO1"/>
    <property type="match status" value="1"/>
</dbReference>
<dbReference type="PANTHER" id="PTHR12532">
    <property type="entry name" value="TRANSLATIONAL ACTIVATOR OF CYTOCHROME C OXIDASE 1"/>
    <property type="match status" value="1"/>
</dbReference>
<feature type="domain" description="TACO1/YebC-like second and third" evidence="7">
    <location>
        <begin position="84"/>
        <end position="242"/>
    </location>
</feature>
<reference evidence="9 10" key="1">
    <citation type="submission" date="2015-10" db="EMBL/GenBank/DDBJ databases">
        <title>Metagenome-Assembled Genomes uncover a global brackish microbiome.</title>
        <authorList>
            <person name="Hugerth L.W."/>
            <person name="Larsson J."/>
            <person name="Alneberg J."/>
            <person name="Lindh M.V."/>
            <person name="Legrand C."/>
            <person name="Pinhassi J."/>
            <person name="Andersson A.F."/>
        </authorList>
    </citation>
    <scope>NUCLEOTIDE SEQUENCE [LARGE SCALE GENOMIC DNA]</scope>
    <source>
        <strain evidence="9">BACL2 MAG-120802-bin41</strain>
    </source>
</reference>
<dbReference type="InterPro" id="IPR017856">
    <property type="entry name" value="Integrase-like_N"/>
</dbReference>
<dbReference type="GO" id="GO:0003677">
    <property type="term" value="F:DNA binding"/>
    <property type="evidence" value="ECO:0007669"/>
    <property type="project" value="UniProtKB-UniRule"/>
</dbReference>
<keyword evidence="4 6" id="KW-0238">DNA-binding</keyword>
<evidence type="ECO:0000256" key="6">
    <source>
        <dbReference type="HAMAP-Rule" id="MF_00693"/>
    </source>
</evidence>
<keyword evidence="5 6" id="KW-0804">Transcription</keyword>
<dbReference type="InterPro" id="IPR026564">
    <property type="entry name" value="Transcrip_reg_TACO1-like_dom3"/>
</dbReference>
<dbReference type="Pfam" id="PF20772">
    <property type="entry name" value="TACO1_YebC_N"/>
    <property type="match status" value="1"/>
</dbReference>
<feature type="domain" description="TACO1/YebC-like N-terminal" evidence="8">
    <location>
        <begin position="5"/>
        <end position="76"/>
    </location>
</feature>
<evidence type="ECO:0000256" key="1">
    <source>
        <dbReference type="ARBA" id="ARBA00008724"/>
    </source>
</evidence>
<evidence type="ECO:0000256" key="5">
    <source>
        <dbReference type="ARBA" id="ARBA00023163"/>
    </source>
</evidence>
<dbReference type="PANTHER" id="PTHR12532:SF6">
    <property type="entry name" value="TRANSCRIPTIONAL REGULATORY PROTEIN YEBC-RELATED"/>
    <property type="match status" value="1"/>
</dbReference>
<dbReference type="InterPro" id="IPR029072">
    <property type="entry name" value="YebC-like"/>
</dbReference>
<proteinExistence type="inferred from homology"/>
<dbReference type="Proteomes" id="UP000053941">
    <property type="component" value="Unassembled WGS sequence"/>
</dbReference>
<evidence type="ECO:0000256" key="3">
    <source>
        <dbReference type="ARBA" id="ARBA00023015"/>
    </source>
</evidence>
<name>A0A0R2NZX4_9ACTN</name>
<gene>
    <name evidence="9" type="ORF">ABR60_01860</name>
</gene>
<comment type="similarity">
    <text evidence="1 6">Belongs to the TACO1 family.</text>
</comment>
<dbReference type="NCBIfam" id="NF009044">
    <property type="entry name" value="PRK12378.1"/>
    <property type="match status" value="1"/>
</dbReference>
<evidence type="ECO:0000256" key="2">
    <source>
        <dbReference type="ARBA" id="ARBA00022490"/>
    </source>
</evidence>
<dbReference type="InterPro" id="IPR049083">
    <property type="entry name" value="TACO1_YebC_N"/>
</dbReference>
<evidence type="ECO:0000256" key="4">
    <source>
        <dbReference type="ARBA" id="ARBA00023125"/>
    </source>
</evidence>
<dbReference type="EMBL" id="LIAS01000220">
    <property type="protein sequence ID" value="KRO28314.1"/>
    <property type="molecule type" value="Genomic_DNA"/>
</dbReference>